<sequence length="157" mass="17649">MACANMESLKMQENCLQNSLSKGCRLIIGFVLQQSTEFAKKGCWMKHTKLSDKWKRMTAHQHKDASVVVQLINEMADKGFSADADTTALVVDDNLVLKRLLGFCEGHQGEKANQEKLHRGKQTLLESCCGVWRSLLEVVKLKRGGVRKMLKIDLTLS</sequence>
<name>A0AAD6LZ48_9ROSI</name>
<reference evidence="1" key="1">
    <citation type="journal article" date="2023" name="Mol. Ecol. Resour.">
        <title>Chromosome-level genome assembly of a triploid poplar Populus alba 'Berolinensis'.</title>
        <authorList>
            <person name="Chen S."/>
            <person name="Yu Y."/>
            <person name="Wang X."/>
            <person name="Wang S."/>
            <person name="Zhang T."/>
            <person name="Zhou Y."/>
            <person name="He R."/>
            <person name="Meng N."/>
            <person name="Wang Y."/>
            <person name="Liu W."/>
            <person name="Liu Z."/>
            <person name="Liu J."/>
            <person name="Guo Q."/>
            <person name="Huang H."/>
            <person name="Sederoff R.R."/>
            <person name="Wang G."/>
            <person name="Qu G."/>
            <person name="Chen S."/>
        </authorList>
    </citation>
    <scope>NUCLEOTIDE SEQUENCE</scope>
    <source>
        <strain evidence="1">SC-2020</strain>
    </source>
</reference>
<organism evidence="1 2">
    <name type="scientific">Populus alba x Populus x berolinensis</name>
    <dbReference type="NCBI Taxonomy" id="444605"/>
    <lineage>
        <taxon>Eukaryota</taxon>
        <taxon>Viridiplantae</taxon>
        <taxon>Streptophyta</taxon>
        <taxon>Embryophyta</taxon>
        <taxon>Tracheophyta</taxon>
        <taxon>Spermatophyta</taxon>
        <taxon>Magnoliopsida</taxon>
        <taxon>eudicotyledons</taxon>
        <taxon>Gunneridae</taxon>
        <taxon>Pentapetalae</taxon>
        <taxon>rosids</taxon>
        <taxon>fabids</taxon>
        <taxon>Malpighiales</taxon>
        <taxon>Salicaceae</taxon>
        <taxon>Saliceae</taxon>
        <taxon>Populus</taxon>
    </lineage>
</organism>
<proteinExistence type="predicted"/>
<keyword evidence="2" id="KW-1185">Reference proteome</keyword>
<dbReference type="EMBL" id="JAQIZT010000013">
    <property type="protein sequence ID" value="KAJ6975978.1"/>
    <property type="molecule type" value="Genomic_DNA"/>
</dbReference>
<dbReference type="AlphaFoldDB" id="A0AAD6LZ48"/>
<protein>
    <submittedName>
        <fullName evidence="1">Uncharacterized protein</fullName>
    </submittedName>
</protein>
<comment type="caution">
    <text evidence="1">The sequence shown here is derived from an EMBL/GenBank/DDBJ whole genome shotgun (WGS) entry which is preliminary data.</text>
</comment>
<accession>A0AAD6LZ48</accession>
<gene>
    <name evidence="1" type="ORF">NC653_031721</name>
</gene>
<evidence type="ECO:0000313" key="1">
    <source>
        <dbReference type="EMBL" id="KAJ6975978.1"/>
    </source>
</evidence>
<dbReference type="Proteomes" id="UP001164929">
    <property type="component" value="Chromosome 13"/>
</dbReference>
<evidence type="ECO:0000313" key="2">
    <source>
        <dbReference type="Proteomes" id="UP001164929"/>
    </source>
</evidence>